<keyword evidence="9" id="KW-0121">Carboxypeptidase</keyword>
<feature type="domain" description="Peptidase M14" evidence="8">
    <location>
        <begin position="45"/>
        <end position="118"/>
    </location>
</feature>
<dbReference type="PANTHER" id="PTHR11705:SF143">
    <property type="entry name" value="SLL0236 PROTEIN"/>
    <property type="match status" value="1"/>
</dbReference>
<dbReference type="EMBL" id="GBHO01002940">
    <property type="protein sequence ID" value="JAG40664.1"/>
    <property type="molecule type" value="Transcribed_RNA"/>
</dbReference>
<evidence type="ECO:0000256" key="3">
    <source>
        <dbReference type="ARBA" id="ARBA00022670"/>
    </source>
</evidence>
<dbReference type="AlphaFoldDB" id="A0A0A9Z8B4"/>
<evidence type="ECO:0000256" key="4">
    <source>
        <dbReference type="ARBA" id="ARBA00022801"/>
    </source>
</evidence>
<keyword evidence="5" id="KW-0862">Zinc</keyword>
<dbReference type="Pfam" id="PF00246">
    <property type="entry name" value="Peptidase_M14"/>
    <property type="match status" value="1"/>
</dbReference>
<dbReference type="InterPro" id="IPR000834">
    <property type="entry name" value="Peptidase_M14"/>
</dbReference>
<dbReference type="GO" id="GO:0005615">
    <property type="term" value="C:extracellular space"/>
    <property type="evidence" value="ECO:0007669"/>
    <property type="project" value="TreeGrafter"/>
</dbReference>
<evidence type="ECO:0000256" key="7">
    <source>
        <dbReference type="PROSITE-ProRule" id="PRU01379"/>
    </source>
</evidence>
<reference evidence="9" key="2">
    <citation type="submission" date="2014-07" db="EMBL/GenBank/DDBJ databases">
        <authorList>
            <person name="Hull J."/>
        </authorList>
    </citation>
    <scope>NUCLEOTIDE SEQUENCE</scope>
</reference>
<evidence type="ECO:0000313" key="9">
    <source>
        <dbReference type="EMBL" id="JAG40664.1"/>
    </source>
</evidence>
<dbReference type="PANTHER" id="PTHR11705">
    <property type="entry name" value="PROTEASE FAMILY M14 CARBOXYPEPTIDASE A,B"/>
    <property type="match status" value="1"/>
</dbReference>
<gene>
    <name evidence="9" type="ORF">CM83_100587</name>
</gene>
<comment type="cofactor">
    <cofactor evidence="1">
        <name>Zn(2+)</name>
        <dbReference type="ChEBI" id="CHEBI:29105"/>
    </cofactor>
</comment>
<dbReference type="SUPFAM" id="SSF53187">
    <property type="entry name" value="Zn-dependent exopeptidases"/>
    <property type="match status" value="1"/>
</dbReference>
<sequence>FLCCISSMHTYEFKEETVGTRIIKLMIMKIEILFMITSTFSELFGWLSLDVIYSELKDFAMKYPEVVNLIEIGRSFEGKPIFALSIQRRSQPYSINTTIVAEFGIHAREWASPRSAVF</sequence>
<evidence type="ECO:0000256" key="5">
    <source>
        <dbReference type="ARBA" id="ARBA00022833"/>
    </source>
</evidence>
<feature type="non-terminal residue" evidence="9">
    <location>
        <position position="1"/>
    </location>
</feature>
<dbReference type="GO" id="GO:0008270">
    <property type="term" value="F:zinc ion binding"/>
    <property type="evidence" value="ECO:0007669"/>
    <property type="project" value="InterPro"/>
</dbReference>
<dbReference type="Gene3D" id="3.40.630.10">
    <property type="entry name" value="Zn peptidases"/>
    <property type="match status" value="1"/>
</dbReference>
<comment type="caution">
    <text evidence="7">Lacks conserved residue(s) required for the propagation of feature annotation.</text>
</comment>
<evidence type="ECO:0000256" key="6">
    <source>
        <dbReference type="ARBA" id="ARBA00023049"/>
    </source>
</evidence>
<dbReference type="PROSITE" id="PS52035">
    <property type="entry name" value="PEPTIDASE_M14"/>
    <property type="match status" value="1"/>
</dbReference>
<dbReference type="GO" id="GO:0004181">
    <property type="term" value="F:metallocarboxypeptidase activity"/>
    <property type="evidence" value="ECO:0007669"/>
    <property type="project" value="InterPro"/>
</dbReference>
<name>A0A0A9Z8B4_LYGHE</name>
<dbReference type="GO" id="GO:0006508">
    <property type="term" value="P:proteolysis"/>
    <property type="evidence" value="ECO:0007669"/>
    <property type="project" value="UniProtKB-KW"/>
</dbReference>
<reference evidence="9" key="1">
    <citation type="journal article" date="2014" name="PLoS ONE">
        <title>Transcriptome-Based Identification of ABC Transporters in the Western Tarnished Plant Bug Lygus hesperus.</title>
        <authorList>
            <person name="Hull J.J."/>
            <person name="Chaney K."/>
            <person name="Geib S.M."/>
            <person name="Fabrick J.A."/>
            <person name="Brent C.S."/>
            <person name="Walsh D."/>
            <person name="Lavine L.C."/>
        </authorList>
    </citation>
    <scope>NUCLEOTIDE SEQUENCE</scope>
</reference>
<proteinExistence type="inferred from homology"/>
<organism evidence="9">
    <name type="scientific">Lygus hesperus</name>
    <name type="common">Western plant bug</name>
    <dbReference type="NCBI Taxonomy" id="30085"/>
    <lineage>
        <taxon>Eukaryota</taxon>
        <taxon>Metazoa</taxon>
        <taxon>Ecdysozoa</taxon>
        <taxon>Arthropoda</taxon>
        <taxon>Hexapoda</taxon>
        <taxon>Insecta</taxon>
        <taxon>Pterygota</taxon>
        <taxon>Neoptera</taxon>
        <taxon>Paraneoptera</taxon>
        <taxon>Hemiptera</taxon>
        <taxon>Heteroptera</taxon>
        <taxon>Panheteroptera</taxon>
        <taxon>Cimicomorpha</taxon>
        <taxon>Miridae</taxon>
        <taxon>Mirini</taxon>
        <taxon>Lygus</taxon>
    </lineage>
</organism>
<protein>
    <submittedName>
        <fullName evidence="9">Zinc carboxypeptidase A 1</fullName>
    </submittedName>
</protein>
<keyword evidence="3" id="KW-0645">Protease</keyword>
<keyword evidence="4" id="KW-0378">Hydrolase</keyword>
<keyword evidence="6" id="KW-0482">Metalloprotease</keyword>
<evidence type="ECO:0000256" key="1">
    <source>
        <dbReference type="ARBA" id="ARBA00001947"/>
    </source>
</evidence>
<accession>A0A0A9Z8B4</accession>
<comment type="similarity">
    <text evidence="2 7">Belongs to the peptidase M14 family.</text>
</comment>
<evidence type="ECO:0000259" key="8">
    <source>
        <dbReference type="PROSITE" id="PS52035"/>
    </source>
</evidence>
<evidence type="ECO:0000256" key="2">
    <source>
        <dbReference type="ARBA" id="ARBA00005988"/>
    </source>
</evidence>